<evidence type="ECO:0000313" key="1">
    <source>
        <dbReference type="Ensembl" id="ENSCPBP00000015620.1"/>
    </source>
</evidence>
<reference evidence="1" key="1">
    <citation type="submission" date="2025-08" db="UniProtKB">
        <authorList>
            <consortium name="Ensembl"/>
        </authorList>
    </citation>
    <scope>IDENTIFICATION</scope>
</reference>
<reference evidence="1" key="2">
    <citation type="submission" date="2025-09" db="UniProtKB">
        <authorList>
            <consortium name="Ensembl"/>
        </authorList>
    </citation>
    <scope>IDENTIFICATION</scope>
</reference>
<sequence length="62" mass="7063">GCWHSALQPRTPELKRSISLSLPSSWGYRHVPPHANLYKQELAAPLWEGWTPQASCNTHRTI</sequence>
<evidence type="ECO:0000313" key="2">
    <source>
        <dbReference type="Proteomes" id="UP000694380"/>
    </source>
</evidence>
<dbReference type="AlphaFoldDB" id="A0A8C3FWY3"/>
<name>A0A8C3FWY3_CHRPI</name>
<keyword evidence="2" id="KW-1185">Reference proteome</keyword>
<dbReference type="Proteomes" id="UP000694380">
    <property type="component" value="Unplaced"/>
</dbReference>
<protein>
    <submittedName>
        <fullName evidence="1">Uncharacterized protein</fullName>
    </submittedName>
</protein>
<proteinExistence type="predicted"/>
<dbReference type="Ensembl" id="ENSCPBT00000018491.1">
    <property type="protein sequence ID" value="ENSCPBP00000015620.1"/>
    <property type="gene ID" value="ENSCPBG00000011529.1"/>
</dbReference>
<accession>A0A8C3FWY3</accession>
<organism evidence="1 2">
    <name type="scientific">Chrysemys picta bellii</name>
    <name type="common">Western painted turtle</name>
    <name type="synonym">Emys bellii</name>
    <dbReference type="NCBI Taxonomy" id="8478"/>
    <lineage>
        <taxon>Eukaryota</taxon>
        <taxon>Metazoa</taxon>
        <taxon>Chordata</taxon>
        <taxon>Craniata</taxon>
        <taxon>Vertebrata</taxon>
        <taxon>Euteleostomi</taxon>
        <taxon>Archelosauria</taxon>
        <taxon>Testudinata</taxon>
        <taxon>Testudines</taxon>
        <taxon>Cryptodira</taxon>
        <taxon>Durocryptodira</taxon>
        <taxon>Testudinoidea</taxon>
        <taxon>Emydidae</taxon>
        <taxon>Chrysemys</taxon>
    </lineage>
</organism>